<dbReference type="InterPro" id="IPR036864">
    <property type="entry name" value="Zn2-C6_fun-type_DNA-bd_sf"/>
</dbReference>
<feature type="compositionally biased region" description="Low complexity" evidence="2">
    <location>
        <begin position="161"/>
        <end position="171"/>
    </location>
</feature>
<evidence type="ECO:0000259" key="3">
    <source>
        <dbReference type="PROSITE" id="PS50048"/>
    </source>
</evidence>
<dbReference type="PROSITE" id="PS00463">
    <property type="entry name" value="ZN2_CY6_FUNGAL_1"/>
    <property type="match status" value="1"/>
</dbReference>
<feature type="compositionally biased region" description="Polar residues" evidence="2">
    <location>
        <begin position="77"/>
        <end position="89"/>
    </location>
</feature>
<feature type="region of interest" description="Disordered" evidence="2">
    <location>
        <begin position="150"/>
        <end position="194"/>
    </location>
</feature>
<dbReference type="PANTHER" id="PTHR47784">
    <property type="entry name" value="STEROL UPTAKE CONTROL PROTEIN 2"/>
    <property type="match status" value="1"/>
</dbReference>
<dbReference type="Gene3D" id="4.10.240.10">
    <property type="entry name" value="Zn(2)-C6 fungal-type DNA-binding domain"/>
    <property type="match status" value="1"/>
</dbReference>
<dbReference type="SMART" id="SM00066">
    <property type="entry name" value="GAL4"/>
    <property type="match status" value="1"/>
</dbReference>
<feature type="compositionally biased region" description="Low complexity" evidence="2">
    <location>
        <begin position="33"/>
        <end position="65"/>
    </location>
</feature>
<proteinExistence type="predicted"/>
<dbReference type="PROSITE" id="PS50048">
    <property type="entry name" value="ZN2_CY6_FUNGAL_2"/>
    <property type="match status" value="1"/>
</dbReference>
<accession>A0AAN8NSU7</accession>
<dbReference type="Pfam" id="PF00172">
    <property type="entry name" value="Zn_clus"/>
    <property type="match status" value="1"/>
</dbReference>
<dbReference type="InterPro" id="IPR001138">
    <property type="entry name" value="Zn2Cys6_DnaBD"/>
</dbReference>
<dbReference type="EMBL" id="JAVHJM010000007">
    <property type="protein sequence ID" value="KAK6510572.1"/>
    <property type="molecule type" value="Genomic_DNA"/>
</dbReference>
<feature type="region of interest" description="Disordered" evidence="2">
    <location>
        <begin position="29"/>
        <end position="112"/>
    </location>
</feature>
<dbReference type="SUPFAM" id="SSF57701">
    <property type="entry name" value="Zn2/Cys6 DNA-binding domain"/>
    <property type="match status" value="1"/>
</dbReference>
<organism evidence="4 5">
    <name type="scientific">Arthrobotrys conoides</name>
    <dbReference type="NCBI Taxonomy" id="74498"/>
    <lineage>
        <taxon>Eukaryota</taxon>
        <taxon>Fungi</taxon>
        <taxon>Dikarya</taxon>
        <taxon>Ascomycota</taxon>
        <taxon>Pezizomycotina</taxon>
        <taxon>Orbiliomycetes</taxon>
        <taxon>Orbiliales</taxon>
        <taxon>Orbiliaceae</taxon>
        <taxon>Arthrobotrys</taxon>
    </lineage>
</organism>
<dbReference type="PANTHER" id="PTHR47784:SF5">
    <property type="entry name" value="STEROL UPTAKE CONTROL PROTEIN 2"/>
    <property type="match status" value="1"/>
</dbReference>
<dbReference type="Pfam" id="PF11951">
    <property type="entry name" value="Fungal_trans_2"/>
    <property type="match status" value="1"/>
</dbReference>
<dbReference type="GO" id="GO:0008270">
    <property type="term" value="F:zinc ion binding"/>
    <property type="evidence" value="ECO:0007669"/>
    <property type="project" value="InterPro"/>
</dbReference>
<feature type="compositionally biased region" description="Basic residues" evidence="2">
    <location>
        <begin position="102"/>
        <end position="112"/>
    </location>
</feature>
<gene>
    <name evidence="4" type="ORF">TWF506_009677</name>
</gene>
<keyword evidence="1" id="KW-0539">Nucleus</keyword>
<dbReference type="GO" id="GO:0001228">
    <property type="term" value="F:DNA-binding transcription activator activity, RNA polymerase II-specific"/>
    <property type="evidence" value="ECO:0007669"/>
    <property type="project" value="TreeGrafter"/>
</dbReference>
<name>A0AAN8NSU7_9PEZI</name>
<sequence>MPKSGAELAAGNIIQFPIQIQTLDLNSGLSPVSANDNSSTSDSNNNNNNAAGAAVSASRSSGDGASEPELDIELVDTTGSGSNKQNGTANGHPRGKEAALKQAHRRTHRKSRMGCGMCKTRKVKCDEGKPRCGNCLDRNEKCVYIAPSHSRPQKPVTFQTSSRSSDSGGSSHPATPPEVYDDGQFDEIIPRPGPEYTTNRVIKVDLSPHFALVPGRPGRPTNEAKLLHHWITVTCSGVRFPNRSSTAELMREAIPQLATSFPFLQDALLACAAVHLIDRTAVEPQSLVGSASSKYFTKALRSFQQILAEPEKVAESAEAIFATSMLIALWNGMNAFHHSNKDEFYDDFVRFFRMSQGTKTVGYNYWSHLDGTRCRRLIEAREGATVLDEELPDFLKNERLMLISSRVKDGIDEEVSDPATREVYRITMSLIEWVHAALLIPANTISELAGRVNTFPTMCPGAFVTLLAQKDERAIAIAAHYMATACKVDNYSWFLAGGKMKRYIRVLCSMVQRKEWVVWPLITIGDSWTSVLLQVDGQENERIYTLANEILGNVPWNW</sequence>
<protein>
    <recommendedName>
        <fullName evidence="3">Zn(2)-C6 fungal-type domain-containing protein</fullName>
    </recommendedName>
</protein>
<dbReference type="Proteomes" id="UP001307849">
    <property type="component" value="Unassembled WGS sequence"/>
</dbReference>
<evidence type="ECO:0000256" key="2">
    <source>
        <dbReference type="SAM" id="MobiDB-lite"/>
    </source>
</evidence>
<dbReference type="InterPro" id="IPR021858">
    <property type="entry name" value="Fun_TF"/>
</dbReference>
<keyword evidence="5" id="KW-1185">Reference proteome</keyword>
<dbReference type="InterPro" id="IPR053157">
    <property type="entry name" value="Sterol_Uptake_Regulator"/>
</dbReference>
<evidence type="ECO:0000313" key="5">
    <source>
        <dbReference type="Proteomes" id="UP001307849"/>
    </source>
</evidence>
<feature type="domain" description="Zn(2)-C6 fungal-type" evidence="3">
    <location>
        <begin position="114"/>
        <end position="144"/>
    </location>
</feature>
<dbReference type="AlphaFoldDB" id="A0AAN8NSU7"/>
<dbReference type="CDD" id="cd00067">
    <property type="entry name" value="GAL4"/>
    <property type="match status" value="1"/>
</dbReference>
<evidence type="ECO:0000313" key="4">
    <source>
        <dbReference type="EMBL" id="KAK6510572.1"/>
    </source>
</evidence>
<evidence type="ECO:0000256" key="1">
    <source>
        <dbReference type="ARBA" id="ARBA00023242"/>
    </source>
</evidence>
<comment type="caution">
    <text evidence="4">The sequence shown here is derived from an EMBL/GenBank/DDBJ whole genome shotgun (WGS) entry which is preliminary data.</text>
</comment>
<reference evidence="4 5" key="1">
    <citation type="submission" date="2019-10" db="EMBL/GenBank/DDBJ databases">
        <authorList>
            <person name="Palmer J.M."/>
        </authorList>
    </citation>
    <scope>NUCLEOTIDE SEQUENCE [LARGE SCALE GENOMIC DNA]</scope>
    <source>
        <strain evidence="4 5">TWF506</strain>
    </source>
</reference>